<keyword evidence="1" id="KW-0472">Membrane</keyword>
<protein>
    <submittedName>
        <fullName evidence="2">Uncharacterized protein</fullName>
    </submittedName>
</protein>
<dbReference type="EMBL" id="BARS01003573">
    <property type="protein sequence ID" value="GAF84341.1"/>
    <property type="molecule type" value="Genomic_DNA"/>
</dbReference>
<proteinExistence type="predicted"/>
<name>X0TAI5_9ZZZZ</name>
<sequence length="67" mass="7106">VEVAVIIGLMVIGGILGAVSDGLGCIFGLLWPVFMLVILIVHIMAIVKGLNGQRLLIPGISEYADRF</sequence>
<evidence type="ECO:0000313" key="2">
    <source>
        <dbReference type="EMBL" id="GAF84341.1"/>
    </source>
</evidence>
<keyword evidence="1" id="KW-1133">Transmembrane helix</keyword>
<comment type="caution">
    <text evidence="2">The sequence shown here is derived from an EMBL/GenBank/DDBJ whole genome shotgun (WGS) entry which is preliminary data.</text>
</comment>
<evidence type="ECO:0000256" key="1">
    <source>
        <dbReference type="SAM" id="Phobius"/>
    </source>
</evidence>
<feature type="transmembrane region" description="Helical" evidence="1">
    <location>
        <begin position="26"/>
        <end position="47"/>
    </location>
</feature>
<accession>X0TAI5</accession>
<dbReference type="AlphaFoldDB" id="X0TAI5"/>
<reference evidence="2" key="1">
    <citation type="journal article" date="2014" name="Front. Microbiol.">
        <title>High frequency of phylogenetically diverse reductive dehalogenase-homologous genes in deep subseafloor sedimentary metagenomes.</title>
        <authorList>
            <person name="Kawai M."/>
            <person name="Futagami T."/>
            <person name="Toyoda A."/>
            <person name="Takaki Y."/>
            <person name="Nishi S."/>
            <person name="Hori S."/>
            <person name="Arai W."/>
            <person name="Tsubouchi T."/>
            <person name="Morono Y."/>
            <person name="Uchiyama I."/>
            <person name="Ito T."/>
            <person name="Fujiyama A."/>
            <person name="Inagaki F."/>
            <person name="Takami H."/>
        </authorList>
    </citation>
    <scope>NUCLEOTIDE SEQUENCE</scope>
    <source>
        <strain evidence="2">Expedition CK06-06</strain>
    </source>
</reference>
<organism evidence="2">
    <name type="scientific">marine sediment metagenome</name>
    <dbReference type="NCBI Taxonomy" id="412755"/>
    <lineage>
        <taxon>unclassified sequences</taxon>
        <taxon>metagenomes</taxon>
        <taxon>ecological metagenomes</taxon>
    </lineage>
</organism>
<keyword evidence="1" id="KW-0812">Transmembrane</keyword>
<feature type="non-terminal residue" evidence="2">
    <location>
        <position position="1"/>
    </location>
</feature>
<gene>
    <name evidence="2" type="ORF">S01H1_06930</name>
</gene>